<keyword evidence="3" id="KW-0808">Transferase</keyword>
<dbReference type="InterPro" id="IPR010987">
    <property type="entry name" value="Glutathione-S-Trfase_C-like"/>
</dbReference>
<dbReference type="SFLD" id="SFLDS00019">
    <property type="entry name" value="Glutathione_Transferase_(cytos"/>
    <property type="match status" value="1"/>
</dbReference>
<dbReference type="SUPFAM" id="SSF52833">
    <property type="entry name" value="Thioredoxin-like"/>
    <property type="match status" value="1"/>
</dbReference>
<dbReference type="PROSITE" id="PS50405">
    <property type="entry name" value="GST_CTER"/>
    <property type="match status" value="1"/>
</dbReference>
<dbReference type="CDD" id="cd03188">
    <property type="entry name" value="GST_C_Beta"/>
    <property type="match status" value="1"/>
</dbReference>
<dbReference type="PROSITE" id="PS50404">
    <property type="entry name" value="GST_NTER"/>
    <property type="match status" value="1"/>
</dbReference>
<dbReference type="Pfam" id="PF00043">
    <property type="entry name" value="GST_C"/>
    <property type="match status" value="1"/>
</dbReference>
<dbReference type="PANTHER" id="PTHR44051:SF8">
    <property type="entry name" value="GLUTATHIONE S-TRANSFERASE GSTA"/>
    <property type="match status" value="1"/>
</dbReference>
<dbReference type="Pfam" id="PF13409">
    <property type="entry name" value="GST_N_2"/>
    <property type="match status" value="1"/>
</dbReference>
<organism evidence="3 4">
    <name type="scientific">Celeribacter indicus</name>
    <dbReference type="NCBI Taxonomy" id="1208324"/>
    <lineage>
        <taxon>Bacteria</taxon>
        <taxon>Pseudomonadati</taxon>
        <taxon>Pseudomonadota</taxon>
        <taxon>Alphaproteobacteria</taxon>
        <taxon>Rhodobacterales</taxon>
        <taxon>Roseobacteraceae</taxon>
        <taxon>Celeribacter</taxon>
    </lineage>
</organism>
<feature type="domain" description="GST N-terminal" evidence="1">
    <location>
        <begin position="1"/>
        <end position="82"/>
    </location>
</feature>
<dbReference type="AlphaFoldDB" id="A0A0B5DWH4"/>
<feature type="domain" description="GST C-terminal" evidence="2">
    <location>
        <begin position="87"/>
        <end position="201"/>
    </location>
</feature>
<evidence type="ECO:0000313" key="3">
    <source>
        <dbReference type="EMBL" id="AJE45071.1"/>
    </source>
</evidence>
<dbReference type="Gene3D" id="1.20.1050.10">
    <property type="match status" value="1"/>
</dbReference>
<dbReference type="STRING" id="1208324.P73_0356"/>
<accession>A0A0B5DWH4</accession>
<dbReference type="EMBL" id="CP004393">
    <property type="protein sequence ID" value="AJE45071.1"/>
    <property type="molecule type" value="Genomic_DNA"/>
</dbReference>
<dbReference type="Proteomes" id="UP000031521">
    <property type="component" value="Chromosome"/>
</dbReference>
<dbReference type="SFLD" id="SFLDG01150">
    <property type="entry name" value="Main.1:_Beta-like"/>
    <property type="match status" value="1"/>
</dbReference>
<dbReference type="InterPro" id="IPR036282">
    <property type="entry name" value="Glutathione-S-Trfase_C_sf"/>
</dbReference>
<dbReference type="InterPro" id="IPR004045">
    <property type="entry name" value="Glutathione_S-Trfase_N"/>
</dbReference>
<proteinExistence type="predicted"/>
<dbReference type="HOGENOM" id="CLU_011226_6_1_5"/>
<dbReference type="SFLD" id="SFLDG00358">
    <property type="entry name" value="Main_(cytGST)"/>
    <property type="match status" value="1"/>
</dbReference>
<dbReference type="Gene3D" id="3.40.30.10">
    <property type="entry name" value="Glutaredoxin"/>
    <property type="match status" value="1"/>
</dbReference>
<dbReference type="InterPro" id="IPR040079">
    <property type="entry name" value="Glutathione_S-Trfase"/>
</dbReference>
<dbReference type="InterPro" id="IPR036249">
    <property type="entry name" value="Thioredoxin-like_sf"/>
</dbReference>
<dbReference type="OrthoDB" id="7583243at2"/>
<dbReference type="RefSeq" id="WP_043868203.1">
    <property type="nucleotide sequence ID" value="NZ_CP004393.1"/>
</dbReference>
<evidence type="ECO:0000259" key="2">
    <source>
        <dbReference type="PROSITE" id="PS50405"/>
    </source>
</evidence>
<gene>
    <name evidence="3" type="ORF">P73_0356</name>
</gene>
<evidence type="ECO:0000259" key="1">
    <source>
        <dbReference type="PROSITE" id="PS50404"/>
    </source>
</evidence>
<name>A0A0B5DWH4_9RHOB</name>
<evidence type="ECO:0000313" key="4">
    <source>
        <dbReference type="Proteomes" id="UP000031521"/>
    </source>
</evidence>
<dbReference type="SUPFAM" id="SSF47616">
    <property type="entry name" value="GST C-terminal domain-like"/>
    <property type="match status" value="1"/>
</dbReference>
<dbReference type="GO" id="GO:0016740">
    <property type="term" value="F:transferase activity"/>
    <property type="evidence" value="ECO:0007669"/>
    <property type="project" value="UniProtKB-KW"/>
</dbReference>
<protein>
    <submittedName>
        <fullName evidence="3">Glutathione S-transferase domain-containing protein</fullName>
    </submittedName>
</protein>
<dbReference type="CDD" id="cd03057">
    <property type="entry name" value="GST_N_Beta"/>
    <property type="match status" value="1"/>
</dbReference>
<dbReference type="PANTHER" id="PTHR44051">
    <property type="entry name" value="GLUTATHIONE S-TRANSFERASE-RELATED"/>
    <property type="match status" value="1"/>
</dbReference>
<sequence>MKLYYIPGACSLAPHIALLEAGIPATYHLVEKTEDGNKVDGNDYREINPSGLVPALVTDDGRRIAEAAVVLQFIASQVEGGRLGDVTAEGRWELQEILNFLATEVHKSYGPLFHPGLPADMRPVVEAQVRDKLALAQDRIGPSGYLVGDGFTVADAYLFTLTGWAVHLQIDLSSLPKLGEYVGRIASRPAVRQALRDEGLA</sequence>
<keyword evidence="4" id="KW-1185">Reference proteome</keyword>
<reference evidence="3 4" key="1">
    <citation type="journal article" date="2014" name="Int. J. Syst. Evol. Microbiol.">
        <title>Celeribacter indicus sp. nov., a polycyclic aromatic hydrocarbon-degrading bacterium from deep-sea sediment and reclassification of Huaishuia halophila as Celeribacter halophilus comb. nov.</title>
        <authorList>
            <person name="Lai Q."/>
            <person name="Cao J."/>
            <person name="Yuan J."/>
            <person name="Li F."/>
            <person name="Shao Z."/>
        </authorList>
    </citation>
    <scope>NUCLEOTIDE SEQUENCE [LARGE SCALE GENOMIC DNA]</scope>
    <source>
        <strain evidence="3">P73</strain>
    </source>
</reference>
<dbReference type="InterPro" id="IPR004046">
    <property type="entry name" value="GST_C"/>
</dbReference>
<dbReference type="KEGG" id="cid:P73_0356"/>